<keyword evidence="2" id="KW-1185">Reference proteome</keyword>
<evidence type="ECO:0000313" key="2">
    <source>
        <dbReference type="Proteomes" id="UP001239111"/>
    </source>
</evidence>
<accession>A0ACC2NNV3</accession>
<dbReference type="EMBL" id="CM056743">
    <property type="protein sequence ID" value="KAJ8672831.1"/>
    <property type="molecule type" value="Genomic_DNA"/>
</dbReference>
<comment type="caution">
    <text evidence="1">The sequence shown here is derived from an EMBL/GenBank/DDBJ whole genome shotgun (WGS) entry which is preliminary data.</text>
</comment>
<evidence type="ECO:0000313" key="1">
    <source>
        <dbReference type="EMBL" id="KAJ8672831.1"/>
    </source>
</evidence>
<sequence length="1341" mass="147572">MDKWKSKGIREKFDRPASVIEESSLLPPTRRAACETPTRPLDKRSPEKWSIDGFFKKVSFILEPQGPLPSSKDPTQKRRRRKGTRHSRSSSKTSSTNGLNKSSVAVYSLADMSLGLDQSPGLLKPCSPASLESRSCSDGGSGASPCAPGTASNGKRSQRRDRLKARAEAKRDLQLSSLGSSCASGSSSADEGCNHNHHHLESNGNGCNSSSRPCSVRPASCSSGESGMNSGIANGKRRSRASRTERYLKRMCGGGGGSNGSGSNGSNGNGVQQLGLPVTRVNGTTNGDHRTGQQFRPIERAPMTGVDAESKNGIVDDGIVNGYEDVYSSPLPSCDLSDVTNDSFYAHPDDIGVNPLVQQTLQYFSDFDRNMALEQQQHKTRKAYPGLLQQQQNLLHNHRKQNGHHHQDQNHQCANNFADALARPVRCTSSGSSGVVPPRPPSRDHTSRILVNGTSLDKYRRMMRHMQCQSEYGLIDRRYEDLDKENGLIGKCNIRPSPSSSPYSACNSEVSNINRINSNGLPTQWNVGRQRHGLSRCPLQESLNTTAYGDDRNSFKGIHSTELGPRISKSTNLSPSHFSPPVYSIDDINSNYALIKRNETEKPRERRSSKNLEEALYELEAIYNSLQLGDEELLERADKRTLEEFQYKGLIASPEGYHNEIASRRKTWADQTLRESEIPDRLKDDMAYRRMHPKERPSSCDGQSSLSSISYLMTSPIPTRRDSDYIDPKMKPRRKEPDVTLDDVVFRSMQHTNNTLKVLDPQPPFGIPLGPITTATESDYLHSTPSPRGRSPYSPFIAPAPEPDIVTDDLAYRNLRKDGGSVSGCSRQPSPTCSSPFSNHLQFNGNLSPLALNSNGGLRLPKYGGSRRRRTSTGLPQEYGSGGEDGASEFGGSARDEPLAHHSSSRSPEFISSRTLNRRISDPELLLGSTNWPPQTPPQPPPRPRKTVIAPSEVLVHSEIKESQRPLSGANHGDDENAVSELAESDVQKKTSRWSAATLVEHFDSEHKASSAAPSDKGSSYLSSSCSTPPPIPSRGEATSSIDPITEQEISVYKKLCQDLENLVQLTKGVDAVPEPTPSNTTSEFTSSSVEQSFVAPSSEAEVVQISSSTDEDHQASAGCVVEIIDCIRKDSESQPKVDQDVEMSPVKREISNILDNLKSLADDSDGPIASNSCEVEEIVKKEVKEVLDEPLDDPTKDSGDPSPDHVTQDDHIEVVQENDEQRKEEEEEKRDHADDNPFFQSLQLAKSKGEWKESTPVNRRINSQVMETPVAGCSTHHWEGETRPCDNEQIRMLCNNAIPCDVHKLTAKYIFYITNHVTAQYCLLLVFLIVLLFAIVTAVP</sequence>
<name>A0ACC2NNV3_9HYME</name>
<reference evidence="1" key="1">
    <citation type="submission" date="2023-04" db="EMBL/GenBank/DDBJ databases">
        <title>A chromosome-level genome assembly of the parasitoid wasp Eretmocerus hayati.</title>
        <authorList>
            <person name="Zhong Y."/>
            <person name="Liu S."/>
            <person name="Liu Y."/>
        </authorList>
    </citation>
    <scope>NUCLEOTIDE SEQUENCE</scope>
    <source>
        <strain evidence="1">ZJU_SS_LIU_2023</strain>
    </source>
</reference>
<dbReference type="Proteomes" id="UP001239111">
    <property type="component" value="Chromosome 3"/>
</dbReference>
<gene>
    <name evidence="1" type="ORF">QAD02_004091</name>
</gene>
<protein>
    <submittedName>
        <fullName evidence="1">Uncharacterized protein</fullName>
    </submittedName>
</protein>
<proteinExistence type="predicted"/>
<organism evidence="1 2">
    <name type="scientific">Eretmocerus hayati</name>
    <dbReference type="NCBI Taxonomy" id="131215"/>
    <lineage>
        <taxon>Eukaryota</taxon>
        <taxon>Metazoa</taxon>
        <taxon>Ecdysozoa</taxon>
        <taxon>Arthropoda</taxon>
        <taxon>Hexapoda</taxon>
        <taxon>Insecta</taxon>
        <taxon>Pterygota</taxon>
        <taxon>Neoptera</taxon>
        <taxon>Endopterygota</taxon>
        <taxon>Hymenoptera</taxon>
        <taxon>Apocrita</taxon>
        <taxon>Proctotrupomorpha</taxon>
        <taxon>Chalcidoidea</taxon>
        <taxon>Aphelinidae</taxon>
        <taxon>Aphelininae</taxon>
        <taxon>Eretmocerus</taxon>
    </lineage>
</organism>